<protein>
    <submittedName>
        <fullName evidence="1">Uncharacterized protein</fullName>
    </submittedName>
</protein>
<keyword evidence="2" id="KW-1185">Reference proteome</keyword>
<dbReference type="Proteomes" id="UP000004030">
    <property type="component" value="Unassembled WGS sequence"/>
</dbReference>
<dbReference type="EMBL" id="AGFM01000048">
    <property type="protein sequence ID" value="EHJ60004.1"/>
    <property type="molecule type" value="Genomic_DNA"/>
</dbReference>
<proteinExistence type="predicted"/>
<organism evidence="1 2">
    <name type="scientific">Novosphingobium pentaromativorans US6-1</name>
    <dbReference type="NCBI Taxonomy" id="1088721"/>
    <lineage>
        <taxon>Bacteria</taxon>
        <taxon>Pseudomonadati</taxon>
        <taxon>Pseudomonadota</taxon>
        <taxon>Alphaproteobacteria</taxon>
        <taxon>Sphingomonadales</taxon>
        <taxon>Sphingomonadaceae</taxon>
        <taxon>Novosphingobium</taxon>
    </lineage>
</organism>
<gene>
    <name evidence="1" type="ORF">NSU_3080</name>
</gene>
<dbReference type="OrthoDB" id="7510992at2"/>
<dbReference type="RefSeq" id="WP_007013988.1">
    <property type="nucleotide sequence ID" value="NZ_AGFM01000048.1"/>
</dbReference>
<dbReference type="KEGG" id="npn:JI59_04615"/>
<accession>G6EFF9</accession>
<dbReference type="STRING" id="1088721.JI59_04615"/>
<sequence>MARTPAAFRQADVVRAVKAVRAAQVAVSGVEIAPDGTIRVLTGVAPEAPSSPFDEWKQKRHANAT</sequence>
<comment type="caution">
    <text evidence="1">The sequence shown here is derived from an EMBL/GenBank/DDBJ whole genome shotgun (WGS) entry which is preliminary data.</text>
</comment>
<evidence type="ECO:0000313" key="2">
    <source>
        <dbReference type="Proteomes" id="UP000004030"/>
    </source>
</evidence>
<reference evidence="1 2" key="1">
    <citation type="journal article" date="2012" name="J. Bacteriol.">
        <title>Genome sequence of benzo(a)pyrene-degrading bacterium Novosphingobium pentaromativorans US6-1.</title>
        <authorList>
            <person name="Luo Y.R."/>
            <person name="Kang S.G."/>
            <person name="Kim S.J."/>
            <person name="Kim M.R."/>
            <person name="Li N."/>
            <person name="Lee J.H."/>
            <person name="Kwon K.K."/>
        </authorList>
    </citation>
    <scope>NUCLEOTIDE SEQUENCE [LARGE SCALE GENOMIC DNA]</scope>
    <source>
        <strain evidence="1 2">US6-1</strain>
    </source>
</reference>
<evidence type="ECO:0000313" key="1">
    <source>
        <dbReference type="EMBL" id="EHJ60004.1"/>
    </source>
</evidence>
<name>G6EFF9_9SPHN</name>
<dbReference type="AlphaFoldDB" id="G6EFF9"/>
<dbReference type="PATRIC" id="fig|1088721.3.peg.3037"/>